<keyword evidence="2" id="KW-1133">Transmembrane helix</keyword>
<name>A0A9P9HVK3_FUSSL</name>
<feature type="region of interest" description="Disordered" evidence="1">
    <location>
        <begin position="84"/>
        <end position="160"/>
    </location>
</feature>
<organism evidence="3 4">
    <name type="scientific">Fusarium solani</name>
    <name type="common">Filamentous fungus</name>
    <dbReference type="NCBI Taxonomy" id="169388"/>
    <lineage>
        <taxon>Eukaryota</taxon>
        <taxon>Fungi</taxon>
        <taxon>Dikarya</taxon>
        <taxon>Ascomycota</taxon>
        <taxon>Pezizomycotina</taxon>
        <taxon>Sordariomycetes</taxon>
        <taxon>Hypocreomycetidae</taxon>
        <taxon>Hypocreales</taxon>
        <taxon>Nectriaceae</taxon>
        <taxon>Fusarium</taxon>
        <taxon>Fusarium solani species complex</taxon>
    </lineage>
</organism>
<dbReference type="OrthoDB" id="5324651at2759"/>
<feature type="transmembrane region" description="Helical" evidence="2">
    <location>
        <begin position="451"/>
        <end position="469"/>
    </location>
</feature>
<keyword evidence="2" id="KW-0812">Transmembrane</keyword>
<accession>A0A9P9HVK3</accession>
<gene>
    <name evidence="3" type="ORF">B0J15DRAFT_490789</name>
</gene>
<feature type="compositionally biased region" description="Polar residues" evidence="1">
    <location>
        <begin position="108"/>
        <end position="121"/>
    </location>
</feature>
<feature type="compositionally biased region" description="Pro residues" evidence="1">
    <location>
        <begin position="89"/>
        <end position="100"/>
    </location>
</feature>
<comment type="caution">
    <text evidence="3">The sequence shown here is derived from an EMBL/GenBank/DDBJ whole genome shotgun (WGS) entry which is preliminary data.</text>
</comment>
<feature type="compositionally biased region" description="Acidic residues" evidence="1">
    <location>
        <begin position="387"/>
        <end position="398"/>
    </location>
</feature>
<protein>
    <submittedName>
        <fullName evidence="3">Uncharacterized protein</fullName>
    </submittedName>
</protein>
<proteinExistence type="predicted"/>
<evidence type="ECO:0000313" key="3">
    <source>
        <dbReference type="EMBL" id="KAH7264425.1"/>
    </source>
</evidence>
<dbReference type="AlphaFoldDB" id="A0A9P9HVK3"/>
<keyword evidence="2" id="KW-0472">Membrane</keyword>
<feature type="transmembrane region" description="Helical" evidence="2">
    <location>
        <begin position="499"/>
        <end position="516"/>
    </location>
</feature>
<evidence type="ECO:0000256" key="2">
    <source>
        <dbReference type="SAM" id="Phobius"/>
    </source>
</evidence>
<sequence>MASPHDPIFEEQVYLAFKDIFSGRSAKIRGAKAVLPIVSQNKKRSGVSSLLKTNNQQFVCQSLCRLLNEQIFESEAKASRRFAKNPGTAAPPAPVVPEPPASELSFLQAPNSESESDTPMVNSKYPELEEEMPAPESDSMEEYEAPYESNSTPCEEPEPEVDTPVYYERRYPTETSQLIVHLAFSTNHLILSRVQAILEYACFQFAEERMPDILENRRWHCPKAGELNLWVAEFRKQIGTFMSNIDNPGGHDISACFHLATRIRHIAVHRELVDTPFLETLIKNALALCKILGNTQALTQMGSIWECAKVQIKELESLRHEIVVELGNSLDNIAARRAELDRLEETSIAKAHLRLELHHDMASGALEKVLLDRDMVLFAAGKVEVEKEQDEAEDDESGQDTAQLPEKSDDQPPEKAEQYENLPRVLHMLHQCAKQSVSLARTLSNSHSRSVWVDYTFFALISAFLILFITQRFFKLHFGLDVMALAWSALRILVEKVGIVRLLFLSPMVLMAIWMNW</sequence>
<keyword evidence="4" id="KW-1185">Reference proteome</keyword>
<feature type="compositionally biased region" description="Basic and acidic residues" evidence="1">
    <location>
        <begin position="406"/>
        <end position="416"/>
    </location>
</feature>
<feature type="compositionally biased region" description="Acidic residues" evidence="1">
    <location>
        <begin position="128"/>
        <end position="145"/>
    </location>
</feature>
<dbReference type="EMBL" id="JAGTJS010000007">
    <property type="protein sequence ID" value="KAH7264425.1"/>
    <property type="molecule type" value="Genomic_DNA"/>
</dbReference>
<evidence type="ECO:0000256" key="1">
    <source>
        <dbReference type="SAM" id="MobiDB-lite"/>
    </source>
</evidence>
<evidence type="ECO:0000313" key="4">
    <source>
        <dbReference type="Proteomes" id="UP000736672"/>
    </source>
</evidence>
<reference evidence="3" key="1">
    <citation type="journal article" date="2021" name="Nat. Commun.">
        <title>Genetic determinants of endophytism in the Arabidopsis root mycobiome.</title>
        <authorList>
            <person name="Mesny F."/>
            <person name="Miyauchi S."/>
            <person name="Thiergart T."/>
            <person name="Pickel B."/>
            <person name="Atanasova L."/>
            <person name="Karlsson M."/>
            <person name="Huettel B."/>
            <person name="Barry K.W."/>
            <person name="Haridas S."/>
            <person name="Chen C."/>
            <person name="Bauer D."/>
            <person name="Andreopoulos W."/>
            <person name="Pangilinan J."/>
            <person name="LaButti K."/>
            <person name="Riley R."/>
            <person name="Lipzen A."/>
            <person name="Clum A."/>
            <person name="Drula E."/>
            <person name="Henrissat B."/>
            <person name="Kohler A."/>
            <person name="Grigoriev I.V."/>
            <person name="Martin F.M."/>
            <person name="Hacquard S."/>
        </authorList>
    </citation>
    <scope>NUCLEOTIDE SEQUENCE</scope>
    <source>
        <strain evidence="3">FSSC 5 MPI-SDFR-AT-0091</strain>
    </source>
</reference>
<feature type="region of interest" description="Disordered" evidence="1">
    <location>
        <begin position="386"/>
        <end position="416"/>
    </location>
</feature>
<dbReference type="Proteomes" id="UP000736672">
    <property type="component" value="Unassembled WGS sequence"/>
</dbReference>